<dbReference type="GO" id="GO:0005771">
    <property type="term" value="C:multivesicular body"/>
    <property type="evidence" value="ECO:0007669"/>
    <property type="project" value="TreeGrafter"/>
</dbReference>
<dbReference type="Proteomes" id="UP001054889">
    <property type="component" value="Unassembled WGS sequence"/>
</dbReference>
<protein>
    <submittedName>
        <fullName evidence="6">Uncharacterized protein</fullName>
    </submittedName>
</protein>
<feature type="coiled-coil region" evidence="4">
    <location>
        <begin position="104"/>
        <end position="160"/>
    </location>
</feature>
<evidence type="ECO:0000256" key="4">
    <source>
        <dbReference type="SAM" id="Coils"/>
    </source>
</evidence>
<sequence length="204" mass="21852">MSGVFGKVFGKSKVQSQATALASLDKLNEMIMLEAAKATTETVDALRTGASAMKAMHKSTYVTLYKPLSLNMIMLEAAKATTETVDALRTGASAMKAMHKSTNIDDVDKTMDEINDNMENMRQIQDLLSTPMGAAADFDEDELEAELADLEGEELEAELLAPTTTAPTTAPVRVPTAPQSTRPSAQSSKTEDDELAALQAEMAM</sequence>
<dbReference type="Pfam" id="PF03357">
    <property type="entry name" value="Snf7"/>
    <property type="match status" value="1"/>
</dbReference>
<dbReference type="EMBL" id="BQKI01000097">
    <property type="protein sequence ID" value="GJN38791.1"/>
    <property type="molecule type" value="Genomic_DNA"/>
</dbReference>
<evidence type="ECO:0000256" key="3">
    <source>
        <dbReference type="ARBA" id="ARBA00022753"/>
    </source>
</evidence>
<dbReference type="Gene3D" id="6.10.140.1230">
    <property type="match status" value="1"/>
</dbReference>
<name>A0AAV5FX80_ELECO</name>
<proteinExistence type="inferred from homology"/>
<comment type="caution">
    <text evidence="6">The sequence shown here is derived from an EMBL/GenBank/DDBJ whole genome shotgun (WGS) entry which is preliminary data.</text>
</comment>
<dbReference type="GO" id="GO:0009898">
    <property type="term" value="C:cytoplasmic side of plasma membrane"/>
    <property type="evidence" value="ECO:0007669"/>
    <property type="project" value="TreeGrafter"/>
</dbReference>
<dbReference type="GO" id="GO:0006900">
    <property type="term" value="P:vesicle budding from membrane"/>
    <property type="evidence" value="ECO:0007669"/>
    <property type="project" value="TreeGrafter"/>
</dbReference>
<dbReference type="PANTHER" id="PTHR22761">
    <property type="entry name" value="CHARGED MULTIVESICULAR BODY PROTEIN"/>
    <property type="match status" value="1"/>
</dbReference>
<keyword evidence="3" id="KW-0967">Endosome</keyword>
<accession>A0AAV5FX80</accession>
<dbReference type="InterPro" id="IPR005024">
    <property type="entry name" value="Snf7_fam"/>
</dbReference>
<comment type="subcellular location">
    <subcellularLocation>
        <location evidence="1">Endosome</location>
    </subcellularLocation>
</comment>
<dbReference type="GO" id="GO:0000815">
    <property type="term" value="C:ESCRT III complex"/>
    <property type="evidence" value="ECO:0007669"/>
    <property type="project" value="TreeGrafter"/>
</dbReference>
<feature type="compositionally biased region" description="Low complexity" evidence="5">
    <location>
        <begin position="161"/>
        <end position="171"/>
    </location>
</feature>
<evidence type="ECO:0000313" key="7">
    <source>
        <dbReference type="Proteomes" id="UP001054889"/>
    </source>
</evidence>
<gene>
    <name evidence="6" type="primary">gb27865</name>
    <name evidence="6" type="ORF">PR202_gb27865</name>
</gene>
<keyword evidence="4" id="KW-0175">Coiled coil</keyword>
<evidence type="ECO:0000256" key="5">
    <source>
        <dbReference type="SAM" id="MobiDB-lite"/>
    </source>
</evidence>
<reference evidence="6" key="2">
    <citation type="submission" date="2021-12" db="EMBL/GenBank/DDBJ databases">
        <title>Resequencing data analysis of finger millet.</title>
        <authorList>
            <person name="Hatakeyama M."/>
            <person name="Aluri S."/>
            <person name="Balachadran M.T."/>
            <person name="Sivarajan S.R."/>
            <person name="Poveda L."/>
            <person name="Shimizu-Inatsugi R."/>
            <person name="Schlapbach R."/>
            <person name="Sreeman S.M."/>
            <person name="Shimizu K.K."/>
        </authorList>
    </citation>
    <scope>NUCLEOTIDE SEQUENCE</scope>
</reference>
<feature type="compositionally biased region" description="Polar residues" evidence="5">
    <location>
        <begin position="177"/>
        <end position="188"/>
    </location>
</feature>
<keyword evidence="7" id="KW-1185">Reference proteome</keyword>
<evidence type="ECO:0000256" key="2">
    <source>
        <dbReference type="ARBA" id="ARBA00006190"/>
    </source>
</evidence>
<organism evidence="6 7">
    <name type="scientific">Eleusine coracana subsp. coracana</name>
    <dbReference type="NCBI Taxonomy" id="191504"/>
    <lineage>
        <taxon>Eukaryota</taxon>
        <taxon>Viridiplantae</taxon>
        <taxon>Streptophyta</taxon>
        <taxon>Embryophyta</taxon>
        <taxon>Tracheophyta</taxon>
        <taxon>Spermatophyta</taxon>
        <taxon>Magnoliopsida</taxon>
        <taxon>Liliopsida</taxon>
        <taxon>Poales</taxon>
        <taxon>Poaceae</taxon>
        <taxon>PACMAD clade</taxon>
        <taxon>Chloridoideae</taxon>
        <taxon>Cynodonteae</taxon>
        <taxon>Eleusininae</taxon>
        <taxon>Eleusine</taxon>
    </lineage>
</organism>
<feature type="region of interest" description="Disordered" evidence="5">
    <location>
        <begin position="161"/>
        <end position="204"/>
    </location>
</feature>
<evidence type="ECO:0000313" key="6">
    <source>
        <dbReference type="EMBL" id="GJN38791.1"/>
    </source>
</evidence>
<comment type="similarity">
    <text evidence="2">Belongs to the SNF7 family.</text>
</comment>
<dbReference type="GO" id="GO:0032511">
    <property type="term" value="P:late endosome to vacuole transport via multivesicular body sorting pathway"/>
    <property type="evidence" value="ECO:0007669"/>
    <property type="project" value="TreeGrafter"/>
</dbReference>
<evidence type="ECO:0000256" key="1">
    <source>
        <dbReference type="ARBA" id="ARBA00004177"/>
    </source>
</evidence>
<dbReference type="PANTHER" id="PTHR22761:SF10">
    <property type="entry name" value="GH13992P"/>
    <property type="match status" value="1"/>
</dbReference>
<dbReference type="AlphaFoldDB" id="A0AAV5FX80"/>
<reference evidence="6" key="1">
    <citation type="journal article" date="2018" name="DNA Res.">
        <title>Multiple hybrid de novo genome assembly of finger millet, an orphan allotetraploid crop.</title>
        <authorList>
            <person name="Hatakeyama M."/>
            <person name="Aluri S."/>
            <person name="Balachadran M.T."/>
            <person name="Sivarajan S.R."/>
            <person name="Patrignani A."/>
            <person name="Gruter S."/>
            <person name="Poveda L."/>
            <person name="Shimizu-Inatsugi R."/>
            <person name="Baeten J."/>
            <person name="Francoijs K.J."/>
            <person name="Nataraja K.N."/>
            <person name="Reddy Y.A.N."/>
            <person name="Phadnis S."/>
            <person name="Ravikumar R.L."/>
            <person name="Schlapbach R."/>
            <person name="Sreeman S.M."/>
            <person name="Shimizu K.K."/>
        </authorList>
    </citation>
    <scope>NUCLEOTIDE SEQUENCE</scope>
</reference>